<accession>A0A9E7R5T3</accession>
<dbReference type="AlphaFoldDB" id="A0A9E7R5T3"/>
<reference evidence="1" key="1">
    <citation type="submission" date="2022-09" db="EMBL/GenBank/DDBJ databases">
        <title>Diverse halophilic archaea isolated from saline environments.</title>
        <authorList>
            <person name="Cui H.-L."/>
        </authorList>
    </citation>
    <scope>NUCLEOTIDE SEQUENCE</scope>
    <source>
        <strain evidence="1">ZS-35-S2</strain>
    </source>
</reference>
<dbReference type="KEGG" id="ssai:N0B31_02675"/>
<dbReference type="InterPro" id="IPR036388">
    <property type="entry name" value="WH-like_DNA-bd_sf"/>
</dbReference>
<dbReference type="Proteomes" id="UP001057580">
    <property type="component" value="Chromosome"/>
</dbReference>
<dbReference type="RefSeq" id="WP_260594247.1">
    <property type="nucleotide sequence ID" value="NZ_CP104003.1"/>
</dbReference>
<sequence>MQPVDERLLETLDEDGGWNPVEWVAGQVDRHPLFVDERLRMLADADLVAFDSTRYQWVHISSGGQLYLRGERRQELYPHPFDVGRATRGIRG</sequence>
<evidence type="ECO:0000313" key="1">
    <source>
        <dbReference type="EMBL" id="UWM55195.1"/>
    </source>
</evidence>
<proteinExistence type="predicted"/>
<evidence type="ECO:0000313" key="2">
    <source>
        <dbReference type="Proteomes" id="UP001057580"/>
    </source>
</evidence>
<protein>
    <submittedName>
        <fullName evidence="1">Uncharacterized protein</fullName>
    </submittedName>
</protein>
<dbReference type="Gene3D" id="1.10.10.10">
    <property type="entry name" value="Winged helix-like DNA-binding domain superfamily/Winged helix DNA-binding domain"/>
    <property type="match status" value="1"/>
</dbReference>
<keyword evidence="2" id="KW-1185">Reference proteome</keyword>
<dbReference type="EMBL" id="CP104003">
    <property type="protein sequence ID" value="UWM55195.1"/>
    <property type="molecule type" value="Genomic_DNA"/>
</dbReference>
<organism evidence="1 2">
    <name type="scientific">Salinirubellus salinus</name>
    <dbReference type="NCBI Taxonomy" id="1364945"/>
    <lineage>
        <taxon>Archaea</taxon>
        <taxon>Methanobacteriati</taxon>
        <taxon>Methanobacteriota</taxon>
        <taxon>Stenosarchaea group</taxon>
        <taxon>Halobacteria</taxon>
        <taxon>Halobacteriales</taxon>
        <taxon>Natronomonadaceae</taxon>
        <taxon>Salinirubellus</taxon>
    </lineage>
</organism>
<dbReference type="GeneID" id="74941291"/>
<name>A0A9E7R5T3_9EURY</name>
<gene>
    <name evidence="1" type="ORF">N0B31_02675</name>
</gene>